<keyword evidence="1" id="KW-0472">Membrane</keyword>
<dbReference type="EC" id="3.1.4.17" evidence="3"/>
<dbReference type="Gene3D" id="3.60.21.10">
    <property type="match status" value="1"/>
</dbReference>
<proteinExistence type="predicted"/>
<dbReference type="InterPro" id="IPR004843">
    <property type="entry name" value="Calcineurin-like_PHP"/>
</dbReference>
<evidence type="ECO:0000313" key="4">
    <source>
        <dbReference type="Proteomes" id="UP000190080"/>
    </source>
</evidence>
<keyword evidence="1" id="KW-0812">Transmembrane</keyword>
<keyword evidence="3" id="KW-0378">Hydrolase</keyword>
<dbReference type="SUPFAM" id="SSF56300">
    <property type="entry name" value="Metallo-dependent phosphatases"/>
    <property type="match status" value="1"/>
</dbReference>
<evidence type="ECO:0000256" key="1">
    <source>
        <dbReference type="SAM" id="Phobius"/>
    </source>
</evidence>
<protein>
    <submittedName>
        <fullName evidence="3">3',5'-cyclic adenosine monophosphate phosphodiesterase CpdA</fullName>
        <ecNumber evidence="3">3.1.4.17</ecNumber>
    </submittedName>
</protein>
<accession>A0A1V4IPE4</accession>
<dbReference type="Proteomes" id="UP000190080">
    <property type="component" value="Unassembled WGS sequence"/>
</dbReference>
<name>A0A1V4IPE4_9CLOT</name>
<keyword evidence="4" id="KW-1185">Reference proteome</keyword>
<comment type="caution">
    <text evidence="3">The sequence shown here is derived from an EMBL/GenBank/DDBJ whole genome shotgun (WGS) entry which is preliminary data.</text>
</comment>
<dbReference type="Pfam" id="PF00149">
    <property type="entry name" value="Metallophos"/>
    <property type="match status" value="1"/>
</dbReference>
<keyword evidence="1" id="KW-1133">Transmembrane helix</keyword>
<evidence type="ECO:0000313" key="3">
    <source>
        <dbReference type="EMBL" id="OPJ61684.1"/>
    </source>
</evidence>
<feature type="transmembrane region" description="Helical" evidence="1">
    <location>
        <begin position="5"/>
        <end position="25"/>
    </location>
</feature>
<dbReference type="InterPro" id="IPR029052">
    <property type="entry name" value="Metallo-depent_PP-like"/>
</dbReference>
<dbReference type="AlphaFoldDB" id="A0A1V4IPE4"/>
<sequence>MKRKYIIVLVCACIFIFMDILVFHINMDTLKLTSSNKRDAAILPKAVSIDENSLHMLLEKDDKVNELILKLQGVEKMGNIKFYINRHVTVDGRKVLNGNPYLVFECKKCSLGFRNSININSKLVNVFNIKTSRYKTLKIPIDYKLFNYNLKNIISINSGVREDESYNNKNKKMDNFYVRNVRLILNDGTLIRDEKYQDSTIALGSGKKRKKKIYLNFNIPKEKFTSTIAVIKYDSLRQGKNNIKVLTSDTVLKEKFLFDSEPPAIKPNFKNNVVYKDRVKINFTVKDKVSKVKLVNVKLDNREISIPYEDLASRLKPGKHIVKVIAADSQGNQVTEYFCFTTSRENYDVNIKTNNNIKDVIVGKSPLEKYNVYVYEGEKCSGRSIDVYGAANRLEPMVLANKNERQFLSENQKLIEKVDGKLLKMKSKYNLPYEKFDIKIKAGNLNSKIKIVWKGYVESSQRLTMYAWNVCKNKWVPLKSTLADGKNAEITASVTANNYVDQNCIHVIVQSGNTAVLEEKCNDFTFAWMSDTQYYSKKYSDIYKSITDWLAENRKKIKYVIHSGDLVDNYNDINQWTIADNCMKVLERYNIPYGVLPGNHDVNHEKGNLKYYCNYFGAKRFKESPVFGGAYRNNKGHYDLISAGGNDFIVMYMGWEVQEDEIRWMNKVLSKNREKKAILVFHEYMFEYGSRTPTGNTIFKNVVIPNPNVLAVLCGHFHESRMLVDEIDDDEDGETDRRVYQILADYQDGPRGGEGFIRLLKFNCKSNTIDVCTYSPYLRKVNFYDKQKYPLKDTFTIDMDLKPLEKAVATDYFGAAVYTNKKLCEYRNVTGGNIIHIDGSKISEKYDGYFIVTEDSSGKKSVTDVYNN</sequence>
<dbReference type="RefSeq" id="WP_169911595.1">
    <property type="nucleotide sequence ID" value="NZ_MZGV01000020.1"/>
</dbReference>
<dbReference type="GO" id="GO:0004114">
    <property type="term" value="F:3',5'-cyclic-nucleotide phosphodiesterase activity"/>
    <property type="evidence" value="ECO:0007669"/>
    <property type="project" value="UniProtKB-EC"/>
</dbReference>
<organism evidence="3 4">
    <name type="scientific">Clostridium oryzae</name>
    <dbReference type="NCBI Taxonomy" id="1450648"/>
    <lineage>
        <taxon>Bacteria</taxon>
        <taxon>Bacillati</taxon>
        <taxon>Bacillota</taxon>
        <taxon>Clostridia</taxon>
        <taxon>Eubacteriales</taxon>
        <taxon>Clostridiaceae</taxon>
        <taxon>Clostridium</taxon>
    </lineage>
</organism>
<dbReference type="EMBL" id="MZGV01000020">
    <property type="protein sequence ID" value="OPJ61684.1"/>
    <property type="molecule type" value="Genomic_DNA"/>
</dbReference>
<feature type="domain" description="Calcineurin-like phosphoesterase" evidence="2">
    <location>
        <begin position="525"/>
        <end position="719"/>
    </location>
</feature>
<reference evidence="3 4" key="1">
    <citation type="submission" date="2017-03" db="EMBL/GenBank/DDBJ databases">
        <title>Genome sequence of Clostridium oryzae DSM 28571.</title>
        <authorList>
            <person name="Poehlein A."/>
            <person name="Daniel R."/>
        </authorList>
    </citation>
    <scope>NUCLEOTIDE SEQUENCE [LARGE SCALE GENOMIC DNA]</scope>
    <source>
        <strain evidence="3 4">DSM 28571</strain>
    </source>
</reference>
<evidence type="ECO:0000259" key="2">
    <source>
        <dbReference type="Pfam" id="PF00149"/>
    </source>
</evidence>
<dbReference type="PANTHER" id="PTHR43143">
    <property type="entry name" value="METALLOPHOSPHOESTERASE, CALCINEURIN SUPERFAMILY"/>
    <property type="match status" value="1"/>
</dbReference>
<dbReference type="PANTHER" id="PTHR43143:SF5">
    <property type="entry name" value="SECRETED PROTEIN"/>
    <property type="match status" value="1"/>
</dbReference>
<dbReference type="STRING" id="1450648.CLORY_21840"/>
<gene>
    <name evidence="3" type="primary">cpdA_1</name>
    <name evidence="3" type="ORF">CLORY_21840</name>
</gene>
<dbReference type="InterPro" id="IPR051918">
    <property type="entry name" value="STPP_CPPED1"/>
</dbReference>